<dbReference type="InterPro" id="IPR002044">
    <property type="entry name" value="CBM20"/>
</dbReference>
<dbReference type="PROSITE" id="PS51166">
    <property type="entry name" value="CBM20"/>
    <property type="match status" value="1"/>
</dbReference>
<feature type="region of interest" description="Disordered" evidence="2">
    <location>
        <begin position="1042"/>
        <end position="1083"/>
    </location>
</feature>
<accession>A0A1Q9EJI2</accession>
<keyword evidence="1" id="KW-0175">Coiled coil</keyword>
<gene>
    <name evidence="4" type="ORF">AK812_SmicGene9022</name>
</gene>
<evidence type="ECO:0000313" key="5">
    <source>
        <dbReference type="Proteomes" id="UP000186817"/>
    </source>
</evidence>
<dbReference type="GO" id="GO:2001070">
    <property type="term" value="F:starch binding"/>
    <property type="evidence" value="ECO:0007669"/>
    <property type="project" value="InterPro"/>
</dbReference>
<feature type="coiled-coil region" evidence="1">
    <location>
        <begin position="129"/>
        <end position="156"/>
    </location>
</feature>
<dbReference type="PANTHER" id="PTHR18956">
    <property type="entry name" value="HYALURONAN MEDIATED MOTILITY RECEPTOR"/>
    <property type="match status" value="1"/>
</dbReference>
<proteinExistence type="predicted"/>
<feature type="coiled-coil region" evidence="1">
    <location>
        <begin position="896"/>
        <end position="1005"/>
    </location>
</feature>
<feature type="compositionally biased region" description="Low complexity" evidence="2">
    <location>
        <begin position="285"/>
        <end position="302"/>
    </location>
</feature>
<dbReference type="InterPro" id="IPR013783">
    <property type="entry name" value="Ig-like_fold"/>
</dbReference>
<dbReference type="OrthoDB" id="416528at2759"/>
<dbReference type="CDD" id="cd00229">
    <property type="entry name" value="SGNH_hydrolase"/>
    <property type="match status" value="1"/>
</dbReference>
<dbReference type="SUPFAM" id="SSF49452">
    <property type="entry name" value="Starch-binding domain-like"/>
    <property type="match status" value="1"/>
</dbReference>
<reference evidence="4 5" key="1">
    <citation type="submission" date="2016-02" db="EMBL/GenBank/DDBJ databases">
        <title>Genome analysis of coral dinoflagellate symbionts highlights evolutionary adaptations to a symbiotic lifestyle.</title>
        <authorList>
            <person name="Aranda M."/>
            <person name="Li Y."/>
            <person name="Liew Y.J."/>
            <person name="Baumgarten S."/>
            <person name="Simakov O."/>
            <person name="Wilson M."/>
            <person name="Piel J."/>
            <person name="Ashoor H."/>
            <person name="Bougouffa S."/>
            <person name="Bajic V.B."/>
            <person name="Ryu T."/>
            <person name="Ravasi T."/>
            <person name="Bayer T."/>
            <person name="Micklem G."/>
            <person name="Kim H."/>
            <person name="Bhak J."/>
            <person name="Lajeunesse T.C."/>
            <person name="Voolstra C.R."/>
        </authorList>
    </citation>
    <scope>NUCLEOTIDE SEQUENCE [LARGE SCALE GENOMIC DNA]</scope>
    <source>
        <strain evidence="4 5">CCMP2467</strain>
    </source>
</reference>
<dbReference type="Gene3D" id="2.60.40.10">
    <property type="entry name" value="Immunoglobulins"/>
    <property type="match status" value="1"/>
</dbReference>
<dbReference type="Pfam" id="PF00686">
    <property type="entry name" value="CBM_20"/>
    <property type="match status" value="1"/>
</dbReference>
<keyword evidence="5" id="KW-1185">Reference proteome</keyword>
<feature type="compositionally biased region" description="Low complexity" evidence="2">
    <location>
        <begin position="309"/>
        <end position="319"/>
    </location>
</feature>
<feature type="region of interest" description="Disordered" evidence="2">
    <location>
        <begin position="1599"/>
        <end position="1624"/>
    </location>
</feature>
<feature type="coiled-coil region" evidence="1">
    <location>
        <begin position="1157"/>
        <end position="1238"/>
    </location>
</feature>
<feature type="domain" description="CBM20" evidence="3">
    <location>
        <begin position="1987"/>
        <end position="2100"/>
    </location>
</feature>
<dbReference type="SUPFAM" id="SSF52266">
    <property type="entry name" value="SGNH hydrolase"/>
    <property type="match status" value="1"/>
</dbReference>
<evidence type="ECO:0000313" key="4">
    <source>
        <dbReference type="EMBL" id="OLQ07528.1"/>
    </source>
</evidence>
<evidence type="ECO:0000256" key="2">
    <source>
        <dbReference type="SAM" id="MobiDB-lite"/>
    </source>
</evidence>
<dbReference type="InterPro" id="IPR013784">
    <property type="entry name" value="Carb-bd-like_fold"/>
</dbReference>
<dbReference type="InterPro" id="IPR036514">
    <property type="entry name" value="SGNH_hydro_sf"/>
</dbReference>
<protein>
    <recommendedName>
        <fullName evidence="3">CBM20 domain-containing protein</fullName>
    </recommendedName>
</protein>
<feature type="compositionally biased region" description="Basic and acidic residues" evidence="2">
    <location>
        <begin position="1063"/>
        <end position="1075"/>
    </location>
</feature>
<dbReference type="Proteomes" id="UP000186817">
    <property type="component" value="Unassembled WGS sequence"/>
</dbReference>
<feature type="coiled-coil region" evidence="1">
    <location>
        <begin position="1289"/>
        <end position="1422"/>
    </location>
</feature>
<evidence type="ECO:0000259" key="3">
    <source>
        <dbReference type="PROSITE" id="PS51166"/>
    </source>
</evidence>
<feature type="coiled-coil region" evidence="1">
    <location>
        <begin position="1886"/>
        <end position="1957"/>
    </location>
</feature>
<feature type="compositionally biased region" description="Low complexity" evidence="2">
    <location>
        <begin position="1602"/>
        <end position="1624"/>
    </location>
</feature>
<dbReference type="EMBL" id="LSRX01000136">
    <property type="protein sequence ID" value="OLQ07528.1"/>
    <property type="molecule type" value="Genomic_DNA"/>
</dbReference>
<feature type="region of interest" description="Disordered" evidence="2">
    <location>
        <begin position="2360"/>
        <end position="2441"/>
    </location>
</feature>
<sequence length="2441" mass="261683">MEDRFLAELYEQCQVLAQFFKPANFATAGSMLVHDLVTQITELYTQHDSQGDGDGHAGDAQATKKQLIEVLAKLGQLQAAQAEIASIHKLLNGHSADFDKLSVISNRVTETHGLLLQINGEVATSKVVTEQTDRLLKALERKLEDLTEKTAVVRALMDQHRDKVISTVKENSGWISKNVGDVLSLLRTLAPMQQKTLEMMGAGQDGSRQAQQTLLSCAEAVQTCEDRLIRLESLCTGIVDQQNDIDQSHRGALDSILQELPTLQEVLSRLPKLPVRKPPMEKPAEAPASQQAQPSTPPTTLGPQPPPQAATSTSPAAPTVIPVPIDAGLQGAAPSGGIQLRLSEHVNPMAAQPQPQFVLGSENRVPIILVPPFLALHGYIVNTFEGDGGKTPFFHNPQPYRAETSTPKKYVGRLKTVKEVTYDAWVGQEEFTGPAKVPLTGDSLDLPATGVQLTVVNKYNFKAELGVRSTSALLECLPNAQAGAGQGKQGKGTGNATVPAAGGIPYDKFEDRGLEENQERLRSLEEQLLAAELAKRESDEARAACMAQLAALESEVPELRGKLAELEAMRNTALEAAEEVEQLQLEMEMLREESAEVPALKAQIAGVEAQHAALQDATASAELHQKLERLQEEAAQVHEMRSRLAELEVEREAALKAQAAAEQLQQEVQRLQAEAAEAKSKLADSEAQRATAAQDAAGSAELQEEVNRLKSEIAQVPELQAAAEKLQLEVERLTAEAVEVPALKVQIAEAEAQRTAALQDAAGMAELQQQLERLRSEASEADGRESVPHLRSRLAQLEAPATGTAVAAPAAVSGGADGWDDFDFDADMVGSTTAAAVGSVQAVSADAGVCAEAEDEGGDGWANDLDLGAELTMAAAHLHAEPAGSQPEAAVAPDELEKLKSEAAQVHEMRSRLAELEVEREAALKAQAAAEQLQQEVQRLQAEAAEAQSKLADSEAQRATAAQDAAGSAELQEEVNRLKSEIAQVPELQAAAEKLQLEVERLTAEAVEVPALKVQIAEAEAQRVAALQDAAGMAELQQQLERLRSEASEADGAPSAVQAGAARGDRKASPHEHGGGDGWDDFDFDVETAVKADAGLDAEAEDEGGDGWANDLDLGDAGLTLGDTGGPQVFDMAMDDDLAQDVEMQEATMNGDEKAPMDALQARIAELEGQLVQTQDAERESTLKAQAAVEQLQQEVQRLRAEAAEAQIAAAAQDAAGSAELQEEVNRLKSEIAQAVSADAGVCAEAEDEGGDGWANDLDLGAELTMAAAHLHAEPAGSQPEAAVAPAELEKLKSEAAQVHEMRSRLAELEVERESALKAQASAEQLQQEVQRLHAEAAAAQAKLADSEAQRATAAQHAAGSAELQEEVNRLKSEIAQVPELQAAAEKLQLEVERLTAEAVEVPALKVQIAEAEEQRAAALQDAAGVAELQQQLERLRSEASEVPHLRSRLAQLEAPATGVAAVAAGPAPTVGGADGWDDFDFDMEAAAPTTAATWLRFDKWPQQRNLTLDLVQRQKTKAWMAGLMSWIWAARLTGMVTFVVLAIPDTGGPQVDMADDFAQGTNGDEKATVDVLQARIVELEGQLIQTQDVLRQAEEAKKQAQAEQQNSAKEAEEAQLQALTKQQAAEEAEKARLEAKRLQEQGERVRTLEDCRQFIHSMLKRRDQVTQLPEGQPGGGQGWDDFDFEESVPKAAVLSYIKGHVNALDASQQMQLQEPKAKAAVASADSEGQGWDDFDFEESVPKAAEPKAKAAVASADSEGQGWDDFDFEEPVPNAAEPTMTAPTAIHEPAESGGADGWEDMDFDIKDTNTTATASHDCSSMQAVSMFSTATRLFGTATSMAQAARAAAESTWASHEEAQGARLKEGVAPISFADGDAAGAASAASQKRMEEELEVLKARLTVAQDQLKAERAAHSQSAAKALSGEVAALSEALIRERQEFEREKVQLGKHLRGAKEDVPQAPDEGNGDLTEQMMELRRQRDQALGGSHEPGAWMYRFLVLANTAPSEQLKLIGGAKAVGGWELPKAIELFPVHGGTADELGLRRWTATVNLSDHGYRYFEYKYIKLGEDGSVEWEDTPFNRNLMAVPGVDFDVDDGEFGKLPLPPDLPGPRSPGIPAPQPGGLRVAICGSSVAAGAHAEEDQGWAWLLAKSLEAQFGHQTLNVAVHGYNTERLLQDFTRLVASQKPDMVVISLSLANEGLSWKEEDEWDALAASFKNGIRELLRETEKIGATAVLGGVYPNGDYKHPKQLVLLQDAHDFCAKQSVPMLDWLGALHDGQGRWLDGLMRDASHPNSAGHLKMFEAIDLSLFARGVAQRIARQVSVLAEQLEILQSSREAFTSALPDVSAPEPEQTLLQMDAAEGRRPVSASNGPVPAGAGASHRDPTEEGDEGSAPRPPVEITSGWDVFNPDDQLEHTIPTGRTEPTANTQDGWGDFDFDDLM</sequence>
<dbReference type="Pfam" id="PF13472">
    <property type="entry name" value="Lipase_GDSL_2"/>
    <property type="match status" value="1"/>
</dbReference>
<dbReference type="PANTHER" id="PTHR18956:SF6">
    <property type="entry name" value="HYALURONAN MEDIATED MOTILITY RECEPTOR"/>
    <property type="match status" value="1"/>
</dbReference>
<dbReference type="GO" id="GO:0005540">
    <property type="term" value="F:hyaluronic acid binding"/>
    <property type="evidence" value="ECO:0007669"/>
    <property type="project" value="InterPro"/>
</dbReference>
<comment type="caution">
    <text evidence="4">The sequence shown here is derived from an EMBL/GenBank/DDBJ whole genome shotgun (WGS) entry which is preliminary data.</text>
</comment>
<dbReference type="SMART" id="SM01065">
    <property type="entry name" value="CBM_2"/>
    <property type="match status" value="1"/>
</dbReference>
<dbReference type="InterPro" id="IPR026203">
    <property type="entry name" value="IHABP"/>
</dbReference>
<dbReference type="InterPro" id="IPR013830">
    <property type="entry name" value="SGNH_hydro"/>
</dbReference>
<dbReference type="Gene3D" id="3.40.50.1110">
    <property type="entry name" value="SGNH hydrolase"/>
    <property type="match status" value="1"/>
</dbReference>
<evidence type="ECO:0000256" key="1">
    <source>
        <dbReference type="SAM" id="Coils"/>
    </source>
</evidence>
<organism evidence="4 5">
    <name type="scientific">Symbiodinium microadriaticum</name>
    <name type="common">Dinoflagellate</name>
    <name type="synonym">Zooxanthella microadriatica</name>
    <dbReference type="NCBI Taxonomy" id="2951"/>
    <lineage>
        <taxon>Eukaryota</taxon>
        <taxon>Sar</taxon>
        <taxon>Alveolata</taxon>
        <taxon>Dinophyceae</taxon>
        <taxon>Suessiales</taxon>
        <taxon>Symbiodiniaceae</taxon>
        <taxon>Symbiodinium</taxon>
    </lineage>
</organism>
<name>A0A1Q9EJI2_SYMMI</name>
<feature type="region of interest" description="Disordered" evidence="2">
    <location>
        <begin position="274"/>
        <end position="322"/>
    </location>
</feature>
<feature type="coiled-coil region" evidence="1">
    <location>
        <begin position="514"/>
        <end position="736"/>
    </location>
</feature>